<dbReference type="KEGG" id="cfem:HCR03_07590"/>
<dbReference type="SUPFAM" id="SSF48179">
    <property type="entry name" value="6-phosphogluconate dehydrogenase C-terminal domain-like"/>
    <property type="match status" value="1"/>
</dbReference>
<dbReference type="Pfam" id="PF01232">
    <property type="entry name" value="Mannitol_dh"/>
    <property type="match status" value="1"/>
</dbReference>
<dbReference type="InterPro" id="IPR036291">
    <property type="entry name" value="NAD(P)-bd_dom_sf"/>
</dbReference>
<dbReference type="GO" id="GO:0019592">
    <property type="term" value="P:mannitol catabolic process"/>
    <property type="evidence" value="ECO:0007669"/>
    <property type="project" value="TreeGrafter"/>
</dbReference>
<dbReference type="InterPro" id="IPR013131">
    <property type="entry name" value="Mannitol_DH_N"/>
</dbReference>
<dbReference type="Gene3D" id="1.10.1040.10">
    <property type="entry name" value="N-(1-d-carboxylethyl)-l-norvaline Dehydrogenase, domain 2"/>
    <property type="match status" value="1"/>
</dbReference>
<feature type="binding site" evidence="7">
    <location>
        <begin position="4"/>
        <end position="15"/>
    </location>
    <ligand>
        <name>NAD(+)</name>
        <dbReference type="ChEBI" id="CHEBI:57540"/>
    </ligand>
</feature>
<proteinExistence type="inferred from homology"/>
<name>A0A7G8TEN7_9FIRM</name>
<dbReference type="GO" id="GO:0005829">
    <property type="term" value="C:cytosol"/>
    <property type="evidence" value="ECO:0007669"/>
    <property type="project" value="TreeGrafter"/>
</dbReference>
<keyword evidence="5 7" id="KW-0520">NAD</keyword>
<evidence type="ECO:0000259" key="9">
    <source>
        <dbReference type="Pfam" id="PF08125"/>
    </source>
</evidence>
<evidence type="ECO:0000256" key="6">
    <source>
        <dbReference type="ARBA" id="ARBA00048615"/>
    </source>
</evidence>
<protein>
    <recommendedName>
        <fullName evidence="3 7">Mannitol-1-phosphate 5-dehydrogenase</fullName>
        <ecNumber evidence="2 7">1.1.1.17</ecNumber>
    </recommendedName>
</protein>
<dbReference type="InterPro" id="IPR023027">
    <property type="entry name" value="Mannitol_DH_CS"/>
</dbReference>
<dbReference type="InterPro" id="IPR023028">
    <property type="entry name" value="Mannitol_1_phos_5_DH"/>
</dbReference>
<evidence type="ECO:0000256" key="3">
    <source>
        <dbReference type="ARBA" id="ARBA00016219"/>
    </source>
</evidence>
<evidence type="ECO:0000256" key="5">
    <source>
        <dbReference type="ARBA" id="ARBA00023027"/>
    </source>
</evidence>
<accession>A0A7G8TEN7</accession>
<dbReference type="InterPro" id="IPR008927">
    <property type="entry name" value="6-PGluconate_DH-like_C_sf"/>
</dbReference>
<reference evidence="10 11" key="1">
    <citation type="submission" date="2020-08" db="EMBL/GenBank/DDBJ databases">
        <title>The isolate Caproiciproducens sp. 7D4C2 produces n-caproate at mildly acidic conditions from hexoses: genome and rBOX comparison with related strains and chain-elongating bacteria.</title>
        <authorList>
            <person name="Esquivel-Elizondo S."/>
            <person name="Bagci C."/>
            <person name="Temovska M."/>
            <person name="Jeon B.S."/>
            <person name="Bessarab I."/>
            <person name="Williams R.B.H."/>
            <person name="Huson D.H."/>
            <person name="Angenent L.T."/>
        </authorList>
    </citation>
    <scope>NUCLEOTIDE SEQUENCE [LARGE SCALE GENOMIC DNA]</scope>
    <source>
        <strain evidence="10 11">7D4C2</strain>
    </source>
</reference>
<dbReference type="Proteomes" id="UP000515909">
    <property type="component" value="Chromosome"/>
</dbReference>
<dbReference type="Gene3D" id="3.40.50.720">
    <property type="entry name" value="NAD(P)-binding Rossmann-like Domain"/>
    <property type="match status" value="1"/>
</dbReference>
<dbReference type="PRINTS" id="PR00084">
    <property type="entry name" value="MTLDHDRGNASE"/>
</dbReference>
<comment type="catalytic activity">
    <reaction evidence="6 7">
        <text>D-mannitol 1-phosphate + NAD(+) = beta-D-fructose 6-phosphate + NADH + H(+)</text>
        <dbReference type="Rhea" id="RHEA:19661"/>
        <dbReference type="ChEBI" id="CHEBI:15378"/>
        <dbReference type="ChEBI" id="CHEBI:57540"/>
        <dbReference type="ChEBI" id="CHEBI:57634"/>
        <dbReference type="ChEBI" id="CHEBI:57945"/>
        <dbReference type="ChEBI" id="CHEBI:61381"/>
        <dbReference type="EC" id="1.1.1.17"/>
    </reaction>
</comment>
<evidence type="ECO:0000313" key="10">
    <source>
        <dbReference type="EMBL" id="QNK42078.1"/>
    </source>
</evidence>
<dbReference type="PROSITE" id="PS00974">
    <property type="entry name" value="MANNITOL_DHGENASE"/>
    <property type="match status" value="1"/>
</dbReference>
<dbReference type="GO" id="GO:0008926">
    <property type="term" value="F:mannitol-1-phosphate 5-dehydrogenase activity"/>
    <property type="evidence" value="ECO:0007669"/>
    <property type="project" value="UniProtKB-UniRule"/>
</dbReference>
<evidence type="ECO:0000256" key="7">
    <source>
        <dbReference type="HAMAP-Rule" id="MF_00196"/>
    </source>
</evidence>
<evidence type="ECO:0000259" key="8">
    <source>
        <dbReference type="Pfam" id="PF01232"/>
    </source>
</evidence>
<dbReference type="Pfam" id="PF08125">
    <property type="entry name" value="Mannitol_dh_C"/>
    <property type="match status" value="1"/>
</dbReference>
<dbReference type="InterPro" id="IPR000669">
    <property type="entry name" value="Mannitol_DH"/>
</dbReference>
<comment type="similarity">
    <text evidence="1 7">Belongs to the mannitol dehydrogenase family.</text>
</comment>
<keyword evidence="4 7" id="KW-0560">Oxidoreductase</keyword>
<feature type="domain" description="Mannitol dehydrogenase N-terminal" evidence="8">
    <location>
        <begin position="2"/>
        <end position="194"/>
    </location>
</feature>
<dbReference type="NCBIfam" id="NF002653">
    <property type="entry name" value="PRK02318.2-6"/>
    <property type="match status" value="1"/>
</dbReference>
<dbReference type="SUPFAM" id="SSF51735">
    <property type="entry name" value="NAD(P)-binding Rossmann-fold domains"/>
    <property type="match status" value="1"/>
</dbReference>
<evidence type="ECO:0000313" key="11">
    <source>
        <dbReference type="Proteomes" id="UP000515909"/>
    </source>
</evidence>
<dbReference type="InterPro" id="IPR013118">
    <property type="entry name" value="Mannitol_DH_C"/>
</dbReference>
<sequence>MMKAVHFGAGNIGRGFIGYLLSKSGYDLTFVDISAELVGNLNRLGTYKVVSLGGEKREETVGGIRAVVLQDDSGLKKAVEDADLITLSIGANHLKDTGKVLRDALQERRSRNPEQPLDVIACENALFATDLLRESVEEGAAEDFQNYLRKKVGFPNCAVDRIVPNASVQKESPIDVSVEDFYEWDVESAKVKVNSQIRGVNYVENLAPYLKRKIFLLNGAHALISYAGYRKQYRFVHEAIRDPEILTAAREFHSEAARALHLEYSMGESDLKQYSEKLIARFQNPYLKDELTRVGRDPVRKLSNNDRLVSPLLMCEKHGVECGGILYAIASGFAYDFADDPKAVEIQKSIRENGIENTVQRFTGLEKSGKLVLGIAERYRQITGKDSCSRFPYQ</sequence>
<organism evidence="10 11">
    <name type="scientific">Caproicibacter fermentans</name>
    <dbReference type="NCBI Taxonomy" id="2576756"/>
    <lineage>
        <taxon>Bacteria</taxon>
        <taxon>Bacillati</taxon>
        <taxon>Bacillota</taxon>
        <taxon>Clostridia</taxon>
        <taxon>Eubacteriales</taxon>
        <taxon>Acutalibacteraceae</taxon>
        <taxon>Caproicibacter</taxon>
    </lineage>
</organism>
<dbReference type="InterPro" id="IPR013328">
    <property type="entry name" value="6PGD_dom2"/>
</dbReference>
<gene>
    <name evidence="7" type="primary">mtlD</name>
    <name evidence="10" type="ORF">HCR03_07590</name>
</gene>
<dbReference type="AlphaFoldDB" id="A0A7G8TEN7"/>
<evidence type="ECO:0000256" key="1">
    <source>
        <dbReference type="ARBA" id="ARBA00006541"/>
    </source>
</evidence>
<dbReference type="PANTHER" id="PTHR30524:SF0">
    <property type="entry name" value="ALTRONATE OXIDOREDUCTASE-RELATED"/>
    <property type="match status" value="1"/>
</dbReference>
<evidence type="ECO:0000256" key="4">
    <source>
        <dbReference type="ARBA" id="ARBA00023002"/>
    </source>
</evidence>
<dbReference type="EMBL" id="CP060286">
    <property type="protein sequence ID" value="QNK42078.1"/>
    <property type="molecule type" value="Genomic_DNA"/>
</dbReference>
<dbReference type="EC" id="1.1.1.17" evidence="2 7"/>
<dbReference type="PANTHER" id="PTHR30524">
    <property type="entry name" value="MANNITOL-1-PHOSPHATE 5-DEHYDROGENASE"/>
    <property type="match status" value="1"/>
</dbReference>
<evidence type="ECO:0000256" key="2">
    <source>
        <dbReference type="ARBA" id="ARBA00012939"/>
    </source>
</evidence>
<feature type="domain" description="Mannitol dehydrogenase C-terminal" evidence="9">
    <location>
        <begin position="205"/>
        <end position="382"/>
    </location>
</feature>
<dbReference type="HAMAP" id="MF_00196">
    <property type="entry name" value="Mannitol_dehydrog"/>
    <property type="match status" value="1"/>
</dbReference>